<gene>
    <name evidence="4" type="ORF">V5O49_04720</name>
</gene>
<dbReference type="EC" id="5.4.3.8" evidence="4"/>
<dbReference type="NCBIfam" id="NF004856">
    <property type="entry name" value="PRK06209.1"/>
    <property type="match status" value="1"/>
</dbReference>
<keyword evidence="2 3" id="KW-0663">Pyridoxal phosphate</keyword>
<dbReference type="SUPFAM" id="SSF53383">
    <property type="entry name" value="PLP-dependent transferases"/>
    <property type="match status" value="1"/>
</dbReference>
<proteinExistence type="inferred from homology"/>
<evidence type="ECO:0000256" key="1">
    <source>
        <dbReference type="ARBA" id="ARBA00001933"/>
    </source>
</evidence>
<dbReference type="RefSeq" id="WP_332901220.1">
    <property type="nucleotide sequence ID" value="NZ_JBAGLP010000110.1"/>
</dbReference>
<dbReference type="GO" id="GO:0042286">
    <property type="term" value="F:glutamate-1-semialdehyde 2,1-aminomutase activity"/>
    <property type="evidence" value="ECO:0007669"/>
    <property type="project" value="UniProtKB-EC"/>
</dbReference>
<evidence type="ECO:0000256" key="2">
    <source>
        <dbReference type="ARBA" id="ARBA00022898"/>
    </source>
</evidence>
<dbReference type="Pfam" id="PF00202">
    <property type="entry name" value="Aminotran_3"/>
    <property type="match status" value="1"/>
</dbReference>
<dbReference type="Gene3D" id="3.90.1150.10">
    <property type="entry name" value="Aspartate Aminotransferase, domain 1"/>
    <property type="match status" value="1"/>
</dbReference>
<evidence type="ECO:0000256" key="3">
    <source>
        <dbReference type="RuleBase" id="RU003560"/>
    </source>
</evidence>
<keyword evidence="4" id="KW-0413">Isomerase</keyword>
<dbReference type="InterPro" id="IPR015421">
    <property type="entry name" value="PyrdxlP-dep_Trfase_major"/>
</dbReference>
<dbReference type="EMBL" id="JBAGLP010000110">
    <property type="protein sequence ID" value="MEG3614422.1"/>
    <property type="molecule type" value="Genomic_DNA"/>
</dbReference>
<keyword evidence="5" id="KW-1185">Reference proteome</keyword>
<dbReference type="PANTHER" id="PTHR43713:SF3">
    <property type="entry name" value="GLUTAMATE-1-SEMIALDEHYDE 2,1-AMINOMUTASE 1, CHLOROPLASTIC-RELATED"/>
    <property type="match status" value="1"/>
</dbReference>
<name>A0ABU7Z4T3_9MICO</name>
<dbReference type="PANTHER" id="PTHR43713">
    <property type="entry name" value="GLUTAMATE-1-SEMIALDEHYDE 2,1-AMINOMUTASE"/>
    <property type="match status" value="1"/>
</dbReference>
<evidence type="ECO:0000313" key="4">
    <source>
        <dbReference type="EMBL" id="MEG3614422.1"/>
    </source>
</evidence>
<comment type="cofactor">
    <cofactor evidence="1">
        <name>pyridoxal 5'-phosphate</name>
        <dbReference type="ChEBI" id="CHEBI:597326"/>
    </cofactor>
</comment>
<comment type="similarity">
    <text evidence="3">Belongs to the class-III pyridoxal-phosphate-dependent aminotransferase family.</text>
</comment>
<reference evidence="4" key="1">
    <citation type="journal article" date="2024" name="Antonie Van Leeuwenhoek">
        <title>Isoptericola haloaureus sp. nov., a dimorphic actinobacterium isolated from mangrove sediments of southeast India, implicating biosaline agricultural significance through nitrogen fixation and salt tolerance genes.</title>
        <authorList>
            <person name="Prathaban M."/>
            <person name="Prathiviraj R."/>
            <person name="Ravichandran M."/>
            <person name="Natarajan S.D."/>
            <person name="Sobanaa M."/>
            <person name="Hari Krishna Kumar S."/>
            <person name="Chandrasekar V."/>
            <person name="Selvin J."/>
        </authorList>
    </citation>
    <scope>NUCLEOTIDE SEQUENCE</scope>
    <source>
        <strain evidence="4">MP1014</strain>
    </source>
</reference>
<evidence type="ECO:0000313" key="5">
    <source>
        <dbReference type="Proteomes" id="UP001310387"/>
    </source>
</evidence>
<dbReference type="Gene3D" id="3.40.640.10">
    <property type="entry name" value="Type I PLP-dependent aspartate aminotransferase-like (Major domain)"/>
    <property type="match status" value="1"/>
</dbReference>
<sequence>MTQEMPAGLTSSPGVRSFAASAEAQARLHELVPGGAHTYARGSDQYPEQMAPVVVRGAGSHVWDVDGNEFVEYGMGLRSVTLGHGYRPVVDAVSTAIADGVSFSRPTVWELRAAEAFLDQVPTAEMVKFAKNGSDATTAAVRLARAATGRDLVALCGSQPFFSVDDWFMGTTSMSAGIPQAVRDLTVEFPYDDLGAVEALVAQHPGRIAALVLEAETAGASPSPGYLQGLRTLCDREGIVLVFDEMITGMRWSSGGAQAVHGVTPDLSTWGKALGNGFAVSALAGRRNLMELGGLDTDADRVFLMSTTHGAETAGLAAYLAVHDAYRRTDVPGVMAAQGEKLRAGVEAVVADAGLQDHVTVSGHPACLVFGTRDPEGSPSQAYRTLFLQELLERGILCQSFVVSAAHTDADIEATVDAVRGALPVYAAALDAGTTDGLLRGRPVAPALRARAAPRRLRSHRHTERIGS</sequence>
<comment type="caution">
    <text evidence="4">The sequence shown here is derived from an EMBL/GenBank/DDBJ whole genome shotgun (WGS) entry which is preliminary data.</text>
</comment>
<dbReference type="InterPro" id="IPR015422">
    <property type="entry name" value="PyrdxlP-dep_Trfase_small"/>
</dbReference>
<accession>A0ABU7Z4T3</accession>
<dbReference type="InterPro" id="IPR015424">
    <property type="entry name" value="PyrdxlP-dep_Trfase"/>
</dbReference>
<dbReference type="InterPro" id="IPR005814">
    <property type="entry name" value="Aminotrans_3"/>
</dbReference>
<dbReference type="Proteomes" id="UP001310387">
    <property type="component" value="Unassembled WGS sequence"/>
</dbReference>
<reference evidence="4" key="2">
    <citation type="submission" date="2024-02" db="EMBL/GenBank/DDBJ databases">
        <authorList>
            <person name="Prathaban M."/>
            <person name="Mythili R."/>
            <person name="Sharmila Devi N."/>
            <person name="Sobanaa M."/>
            <person name="Prathiviraj R."/>
            <person name="Selvin J."/>
        </authorList>
    </citation>
    <scope>NUCLEOTIDE SEQUENCE</scope>
    <source>
        <strain evidence="4">MP1014</strain>
    </source>
</reference>
<protein>
    <submittedName>
        <fullName evidence="4">Glutamate-1-semialdehyde 2,1-aminomutase</fullName>
        <ecNumber evidence="4">5.4.3.8</ecNumber>
    </submittedName>
</protein>
<organism evidence="4 5">
    <name type="scientific">Isoptericola haloaureus</name>
    <dbReference type="NCBI Taxonomy" id="1542902"/>
    <lineage>
        <taxon>Bacteria</taxon>
        <taxon>Bacillati</taxon>
        <taxon>Actinomycetota</taxon>
        <taxon>Actinomycetes</taxon>
        <taxon>Micrococcales</taxon>
        <taxon>Promicromonosporaceae</taxon>
        <taxon>Isoptericola</taxon>
    </lineage>
</organism>